<dbReference type="InterPro" id="IPR028965">
    <property type="entry name" value="Imm7"/>
</dbReference>
<name>A0A2U8NNR4_STRGL</name>
<organism evidence="2 3">
    <name type="scientific">Streptomyces globisporus</name>
    <dbReference type="NCBI Taxonomy" id="1908"/>
    <lineage>
        <taxon>Bacteria</taxon>
        <taxon>Bacillati</taxon>
        <taxon>Actinomycetota</taxon>
        <taxon>Actinomycetes</taxon>
        <taxon>Kitasatosporales</taxon>
        <taxon>Streptomycetaceae</taxon>
        <taxon>Streptomyces</taxon>
    </lineage>
</organism>
<dbReference type="EMBL" id="QWFA01000059">
    <property type="protein sequence ID" value="ROV67995.1"/>
    <property type="molecule type" value="Genomic_DNA"/>
</dbReference>
<dbReference type="AlphaFoldDB" id="A0A2U8NNR4"/>
<evidence type="ECO:0000313" key="4">
    <source>
        <dbReference type="Proteomes" id="UP001154015"/>
    </source>
</evidence>
<evidence type="ECO:0008006" key="5">
    <source>
        <dbReference type="Google" id="ProtNLM"/>
    </source>
</evidence>
<keyword evidence="4" id="KW-1185">Reference proteome</keyword>
<dbReference type="RefSeq" id="WP_030815686.1">
    <property type="nucleotide sequence ID" value="NZ_BMTG01000024.1"/>
</dbReference>
<dbReference type="Proteomes" id="UP000285596">
    <property type="component" value="Unassembled WGS sequence"/>
</dbReference>
<dbReference type="Pfam" id="PF15585">
    <property type="entry name" value="Imm7"/>
    <property type="match status" value="1"/>
</dbReference>
<proteinExistence type="predicted"/>
<dbReference type="Proteomes" id="UP001154015">
    <property type="component" value="Unassembled WGS sequence"/>
</dbReference>
<accession>A0A2U8NNR4</accession>
<evidence type="ECO:0000313" key="3">
    <source>
        <dbReference type="Proteomes" id="UP000285596"/>
    </source>
</evidence>
<reference evidence="2 3" key="1">
    <citation type="submission" date="2018-08" db="EMBL/GenBank/DDBJ databases">
        <title>Streptomyces globisporus 1912-4Crt, whole genome shotgun sequence.</title>
        <authorList>
            <person name="Matselyukh B."/>
        </authorList>
    </citation>
    <scope>NUCLEOTIDE SEQUENCE [LARGE SCALE GENOMIC DNA]</scope>
    <source>
        <strain evidence="2 3">1912-4Crt</strain>
    </source>
</reference>
<evidence type="ECO:0000313" key="1">
    <source>
        <dbReference type="EMBL" id="CAH9416059.1"/>
    </source>
</evidence>
<comment type="caution">
    <text evidence="2">The sequence shown here is derived from an EMBL/GenBank/DDBJ whole genome shotgun (WGS) entry which is preliminary data.</text>
</comment>
<gene>
    <name evidence="2" type="ORF">D3105_13565</name>
    <name evidence="1" type="ORF">SGL43_03081</name>
</gene>
<reference evidence="1" key="2">
    <citation type="submission" date="2022-03" db="EMBL/GenBank/DDBJ databases">
        <authorList>
            <person name="Leyn A S."/>
        </authorList>
    </citation>
    <scope>NUCLEOTIDE SEQUENCE</scope>
    <source>
        <strain evidence="1">Streptomyces globisporus 4-3</strain>
    </source>
</reference>
<protein>
    <recommendedName>
        <fullName evidence="5">Immunity protein 7 of polymorphic toxin system</fullName>
    </recommendedName>
</protein>
<evidence type="ECO:0000313" key="2">
    <source>
        <dbReference type="EMBL" id="ROV67995.1"/>
    </source>
</evidence>
<sequence length="131" mass="14759">MYEFHGWFGIAESPEESDAGNLDAGIAELSVKIRNIDWATGEVALKTHNGEFFVIANGLMNRRRDEAEELDELLHHICARFPGSWGLLYERSPEMEAPPGQGAFRVRVMARGQIHLRLDPFLSPVQPVIED</sequence>
<dbReference type="EMBL" id="CAKXYP010000008">
    <property type="protein sequence ID" value="CAH9416059.1"/>
    <property type="molecule type" value="Genomic_DNA"/>
</dbReference>